<evidence type="ECO:0000259" key="5">
    <source>
        <dbReference type="PROSITE" id="PS51898"/>
    </source>
</evidence>
<dbReference type="PROSITE" id="PS51898">
    <property type="entry name" value="TYR_RECOMBINASE"/>
    <property type="match status" value="1"/>
</dbReference>
<evidence type="ECO:0000256" key="3">
    <source>
        <dbReference type="ARBA" id="ARBA00023125"/>
    </source>
</evidence>
<protein>
    <submittedName>
        <fullName evidence="6">Tyrosine-type recombinase/integrase</fullName>
    </submittedName>
</protein>
<keyword evidence="7" id="KW-1185">Reference proteome</keyword>
<evidence type="ECO:0000313" key="7">
    <source>
        <dbReference type="Proteomes" id="UP001597400"/>
    </source>
</evidence>
<dbReference type="Gene3D" id="1.10.443.10">
    <property type="entry name" value="Intergrase catalytic core"/>
    <property type="match status" value="1"/>
</dbReference>
<dbReference type="InterPro" id="IPR011010">
    <property type="entry name" value="DNA_brk_join_enz"/>
</dbReference>
<gene>
    <name evidence="6" type="ORF">ACFSGX_07790</name>
</gene>
<name>A0ABW4U059_9SPHN</name>
<dbReference type="InterPro" id="IPR050090">
    <property type="entry name" value="Tyrosine_recombinase_XerCD"/>
</dbReference>
<accession>A0ABW4U059</accession>
<dbReference type="PANTHER" id="PTHR30349">
    <property type="entry name" value="PHAGE INTEGRASE-RELATED"/>
    <property type="match status" value="1"/>
</dbReference>
<evidence type="ECO:0000256" key="1">
    <source>
        <dbReference type="ARBA" id="ARBA00008857"/>
    </source>
</evidence>
<dbReference type="Proteomes" id="UP001597400">
    <property type="component" value="Unassembled WGS sequence"/>
</dbReference>
<dbReference type="Pfam" id="PF00589">
    <property type="entry name" value="Phage_integrase"/>
    <property type="match status" value="1"/>
</dbReference>
<dbReference type="SUPFAM" id="SSF56349">
    <property type="entry name" value="DNA breaking-rejoining enzymes"/>
    <property type="match status" value="1"/>
</dbReference>
<keyword evidence="4" id="KW-0233">DNA recombination</keyword>
<dbReference type="Gene3D" id="1.10.150.130">
    <property type="match status" value="1"/>
</dbReference>
<dbReference type="InterPro" id="IPR013762">
    <property type="entry name" value="Integrase-like_cat_sf"/>
</dbReference>
<reference evidence="7" key="1">
    <citation type="journal article" date="2019" name="Int. J. Syst. Evol. Microbiol.">
        <title>The Global Catalogue of Microorganisms (GCM) 10K type strain sequencing project: providing services to taxonomists for standard genome sequencing and annotation.</title>
        <authorList>
            <consortium name="The Broad Institute Genomics Platform"/>
            <consortium name="The Broad Institute Genome Sequencing Center for Infectious Disease"/>
            <person name="Wu L."/>
            <person name="Ma J."/>
        </authorList>
    </citation>
    <scope>NUCLEOTIDE SEQUENCE [LARGE SCALE GENOMIC DNA]</scope>
    <source>
        <strain evidence="7">CGMCC 1.12702</strain>
    </source>
</reference>
<dbReference type="CDD" id="cd00796">
    <property type="entry name" value="INT_Rci_Hp1_C"/>
    <property type="match status" value="1"/>
</dbReference>
<dbReference type="RefSeq" id="WP_380928859.1">
    <property type="nucleotide sequence ID" value="NZ_JBHUGS010000002.1"/>
</dbReference>
<dbReference type="EMBL" id="JBHUGS010000002">
    <property type="protein sequence ID" value="MFD1950666.1"/>
    <property type="molecule type" value="Genomic_DNA"/>
</dbReference>
<proteinExistence type="inferred from homology"/>
<dbReference type="PANTHER" id="PTHR30349:SF64">
    <property type="entry name" value="PROPHAGE INTEGRASE INTD-RELATED"/>
    <property type="match status" value="1"/>
</dbReference>
<evidence type="ECO:0000256" key="2">
    <source>
        <dbReference type="ARBA" id="ARBA00022908"/>
    </source>
</evidence>
<feature type="domain" description="Tyr recombinase" evidence="5">
    <location>
        <begin position="237"/>
        <end position="408"/>
    </location>
</feature>
<dbReference type="InterPro" id="IPR002104">
    <property type="entry name" value="Integrase_catalytic"/>
</dbReference>
<keyword evidence="3" id="KW-0238">DNA-binding</keyword>
<evidence type="ECO:0000313" key="6">
    <source>
        <dbReference type="EMBL" id="MFD1950666.1"/>
    </source>
</evidence>
<comment type="similarity">
    <text evidence="1">Belongs to the 'phage' integrase family.</text>
</comment>
<organism evidence="6 7">
    <name type="scientific">Sphingomonas arantia</name>
    <dbReference type="NCBI Taxonomy" id="1460676"/>
    <lineage>
        <taxon>Bacteria</taxon>
        <taxon>Pseudomonadati</taxon>
        <taxon>Pseudomonadota</taxon>
        <taxon>Alphaproteobacteria</taxon>
        <taxon>Sphingomonadales</taxon>
        <taxon>Sphingomonadaceae</taxon>
        <taxon>Sphingomonas</taxon>
    </lineage>
</organism>
<evidence type="ECO:0000256" key="4">
    <source>
        <dbReference type="ARBA" id="ARBA00023172"/>
    </source>
</evidence>
<sequence>MKAISVMARTVKDAKLDTRAARDRLPVKAEPYWKMLNEGEHLGYYRGVRVAKWVARYRKPRAAGGYAKTTLAEADDDSDADGSKIMDYRQAQAAARAWFELVARGGPKQGPFTVGDALTEYLAKFRGKSIVSTRSRVETVVRPDWDTVEVAQLTQKQVADWHRARAASPAKLRTGKFALKQNERETVTEDAIRRRRSTANRDLTVLKAALNRAADERTGLPTEAWRNVKPFANVDAAKLRYLSDEEVRLVVNAVDPVIRKLVQAALLTGARYGELTAAKVRDFDQQANALWLLDTKAGKPRIVYLEAEGVRLFKQLAHGREAGDLLLPRGDGKRWGHSQQTRYMKAACVAAKIEPAGFHDLRRTYGARLALRGVPMAVIAEALGHADERITRKHYAHLSPSYVSDTVRQHAAGLGIVAEDDAKVVPIAATRPSKAA</sequence>
<dbReference type="InterPro" id="IPR010998">
    <property type="entry name" value="Integrase_recombinase_N"/>
</dbReference>
<keyword evidence="2" id="KW-0229">DNA integration</keyword>
<comment type="caution">
    <text evidence="6">The sequence shown here is derived from an EMBL/GenBank/DDBJ whole genome shotgun (WGS) entry which is preliminary data.</text>
</comment>